<comment type="similarity">
    <text evidence="1 3">Belongs to the TPP enzyme family.</text>
</comment>
<feature type="domain" description="Thiamine pyrophosphate enzyme N-terminal TPP-binding" evidence="6">
    <location>
        <begin position="8"/>
        <end position="120"/>
    </location>
</feature>
<name>A0ABR6RDY4_9BURK</name>
<dbReference type="Gene3D" id="3.40.50.1220">
    <property type="entry name" value="TPP-binding domain"/>
    <property type="match status" value="1"/>
</dbReference>
<dbReference type="InterPro" id="IPR011766">
    <property type="entry name" value="TPP_enzyme_TPP-bd"/>
</dbReference>
<accession>A0ABR6RDY4</accession>
<dbReference type="PANTHER" id="PTHR18968:SF120">
    <property type="entry name" value="ACETOLACTATE SYNTHASE LARGE SUBUNIT"/>
    <property type="match status" value="1"/>
</dbReference>
<dbReference type="NCBIfam" id="NF006052">
    <property type="entry name" value="PRK08199.1"/>
    <property type="match status" value="1"/>
</dbReference>
<dbReference type="Pfam" id="PF02775">
    <property type="entry name" value="TPP_enzyme_C"/>
    <property type="match status" value="1"/>
</dbReference>
<dbReference type="Pfam" id="PF02776">
    <property type="entry name" value="TPP_enzyme_N"/>
    <property type="match status" value="1"/>
</dbReference>
<dbReference type="RefSeq" id="WP_184706767.1">
    <property type="nucleotide sequence ID" value="NZ_JACHKZ010000006.1"/>
</dbReference>
<evidence type="ECO:0000259" key="5">
    <source>
        <dbReference type="Pfam" id="PF02775"/>
    </source>
</evidence>
<feature type="domain" description="Thiamine pyrophosphate enzyme central" evidence="4">
    <location>
        <begin position="193"/>
        <end position="332"/>
    </location>
</feature>
<dbReference type="InterPro" id="IPR012000">
    <property type="entry name" value="Thiamin_PyroP_enz_cen_dom"/>
</dbReference>
<keyword evidence="8" id="KW-1185">Reference proteome</keyword>
<feature type="domain" description="Thiamine pyrophosphate enzyme TPP-binding" evidence="5">
    <location>
        <begin position="392"/>
        <end position="542"/>
    </location>
</feature>
<protein>
    <submittedName>
        <fullName evidence="7">Acetolactate synthase-1/2/3 large subunit</fullName>
        <ecNumber evidence="7">2.2.1.6</ecNumber>
    </submittedName>
</protein>
<evidence type="ECO:0000259" key="4">
    <source>
        <dbReference type="Pfam" id="PF00205"/>
    </source>
</evidence>
<evidence type="ECO:0000256" key="3">
    <source>
        <dbReference type="RuleBase" id="RU362132"/>
    </source>
</evidence>
<dbReference type="Pfam" id="PF00205">
    <property type="entry name" value="TPP_enzyme_M"/>
    <property type="match status" value="1"/>
</dbReference>
<gene>
    <name evidence="7" type="ORF">HNP33_001309</name>
</gene>
<dbReference type="SUPFAM" id="SSF52467">
    <property type="entry name" value="DHS-like NAD/FAD-binding domain"/>
    <property type="match status" value="1"/>
</dbReference>
<dbReference type="InterPro" id="IPR045229">
    <property type="entry name" value="TPP_enz"/>
</dbReference>
<sequence length="563" mass="60487">MTQANIQRTGGQLVVDQLVIHGTQQIFTVPGESFLAVLDALYDAPIETTICRQEGGAAMMAEAQGKLTGRPGICMVTRGPGATNASAGLHVAMQDSTPMILFVGQIERSARDREAFQELNYRAVFGPMVKWATEIDDAARVPEIIARAFAIATSGRPGPVVIALPEDMLRDTVAVPDARPYQPAPANAADADVQAVVAKLAAARNPIIIAGGSRWNAQAHQDIAAFAAAHAVPVACSFRRQMVFPANHPNYAGDVGLGVNPRLIERVKRADLVVLLGGRMSEVPSQGYSLLGIPASQGQQLIHIHPDPDELGRVYQADLAIVAAPDSFCAALARQPAVHASEARRELVTQAHTDYLAWSNPAPIQVPGSLQMGQLMAHVREVLPPDTVWCNGAGNFATWVHRFWPFTSYGSQLAPTSGSMGYGFPAAVGAKRLWADRSVVCIAGDGDFLMHGQEFATAVQYHLPIVVLLIDNGMYGTIRMHQERDYPNRVSATELRNPDFVAYAKAFGGNGLRVDSTEEFAPALAIMRTWAAEHQLPVIVHCKLDPQAITPSRSLDQIRGTGA</sequence>
<dbReference type="Proteomes" id="UP000562492">
    <property type="component" value="Unassembled WGS sequence"/>
</dbReference>
<dbReference type="CDD" id="cd07035">
    <property type="entry name" value="TPP_PYR_POX_like"/>
    <property type="match status" value="1"/>
</dbReference>
<dbReference type="PANTHER" id="PTHR18968">
    <property type="entry name" value="THIAMINE PYROPHOSPHATE ENZYMES"/>
    <property type="match status" value="1"/>
</dbReference>
<evidence type="ECO:0000313" key="8">
    <source>
        <dbReference type="Proteomes" id="UP000562492"/>
    </source>
</evidence>
<dbReference type="SUPFAM" id="SSF52518">
    <property type="entry name" value="Thiamin diphosphate-binding fold (THDP-binding)"/>
    <property type="match status" value="2"/>
</dbReference>
<evidence type="ECO:0000313" key="7">
    <source>
        <dbReference type="EMBL" id="MBB6577254.1"/>
    </source>
</evidence>
<keyword evidence="2 3" id="KW-0786">Thiamine pyrophosphate</keyword>
<organism evidence="7 8">
    <name type="scientific">Comamonas odontotermitis</name>
    <dbReference type="NCBI Taxonomy" id="379895"/>
    <lineage>
        <taxon>Bacteria</taxon>
        <taxon>Pseudomonadati</taxon>
        <taxon>Pseudomonadota</taxon>
        <taxon>Betaproteobacteria</taxon>
        <taxon>Burkholderiales</taxon>
        <taxon>Comamonadaceae</taxon>
        <taxon>Comamonas</taxon>
    </lineage>
</organism>
<proteinExistence type="inferred from homology"/>
<dbReference type="EMBL" id="JACHKZ010000006">
    <property type="protein sequence ID" value="MBB6577254.1"/>
    <property type="molecule type" value="Genomic_DNA"/>
</dbReference>
<dbReference type="InterPro" id="IPR012001">
    <property type="entry name" value="Thiamin_PyroP_enz_TPP-bd_dom"/>
</dbReference>
<dbReference type="GO" id="GO:0003984">
    <property type="term" value="F:acetolactate synthase activity"/>
    <property type="evidence" value="ECO:0007669"/>
    <property type="project" value="UniProtKB-EC"/>
</dbReference>
<dbReference type="CDD" id="cd00568">
    <property type="entry name" value="TPP_enzymes"/>
    <property type="match status" value="1"/>
</dbReference>
<reference evidence="7 8" key="1">
    <citation type="submission" date="2020-08" db="EMBL/GenBank/DDBJ databases">
        <title>Functional genomics of gut bacteria from endangered species of beetles.</title>
        <authorList>
            <person name="Carlos-Shanley C."/>
        </authorList>
    </citation>
    <scope>NUCLEOTIDE SEQUENCE [LARGE SCALE GENOMIC DNA]</scope>
    <source>
        <strain evidence="7 8">S00124</strain>
    </source>
</reference>
<dbReference type="InterPro" id="IPR029035">
    <property type="entry name" value="DHS-like_NAD/FAD-binding_dom"/>
</dbReference>
<keyword evidence="7" id="KW-0808">Transferase</keyword>
<evidence type="ECO:0000259" key="6">
    <source>
        <dbReference type="Pfam" id="PF02776"/>
    </source>
</evidence>
<dbReference type="Gene3D" id="3.40.50.970">
    <property type="match status" value="2"/>
</dbReference>
<dbReference type="EC" id="2.2.1.6" evidence="7"/>
<evidence type="ECO:0000256" key="2">
    <source>
        <dbReference type="ARBA" id="ARBA00023052"/>
    </source>
</evidence>
<evidence type="ECO:0000256" key="1">
    <source>
        <dbReference type="ARBA" id="ARBA00007812"/>
    </source>
</evidence>
<comment type="caution">
    <text evidence="7">The sequence shown here is derived from an EMBL/GenBank/DDBJ whole genome shotgun (WGS) entry which is preliminary data.</text>
</comment>
<dbReference type="InterPro" id="IPR029061">
    <property type="entry name" value="THDP-binding"/>
</dbReference>